<proteinExistence type="predicted"/>
<name>A0ABY1L6T7_9FLAO</name>
<dbReference type="Proteomes" id="UP000190669">
    <property type="component" value="Unassembled WGS sequence"/>
</dbReference>
<evidence type="ECO:0000313" key="2">
    <source>
        <dbReference type="Proteomes" id="UP000190669"/>
    </source>
</evidence>
<keyword evidence="2" id="KW-1185">Reference proteome</keyword>
<accession>A0ABY1L6T7</accession>
<sequence length="63" mass="7209">MQTFCSSIVNSKINSFKGKSLLNNWEAIFVIDLNKSIIYFAMGKWVEIAILFHELMVTIAIII</sequence>
<reference evidence="1 2" key="1">
    <citation type="submission" date="2017-02" db="EMBL/GenBank/DDBJ databases">
        <authorList>
            <person name="Varghese N."/>
            <person name="Submissions S."/>
        </authorList>
    </citation>
    <scope>NUCLEOTIDE SEQUENCE [LARGE SCALE GENOMIC DNA]</scope>
    <source>
        <strain evidence="1 2">DSM 16775</strain>
    </source>
</reference>
<dbReference type="EMBL" id="FUZE01000003">
    <property type="protein sequence ID" value="SKB56631.1"/>
    <property type="molecule type" value="Genomic_DNA"/>
</dbReference>
<organism evidence="1 2">
    <name type="scientific">Chryseobacterium balustinum</name>
    <dbReference type="NCBI Taxonomy" id="246"/>
    <lineage>
        <taxon>Bacteria</taxon>
        <taxon>Pseudomonadati</taxon>
        <taxon>Bacteroidota</taxon>
        <taxon>Flavobacteriia</taxon>
        <taxon>Flavobacteriales</taxon>
        <taxon>Weeksellaceae</taxon>
        <taxon>Chryseobacterium group</taxon>
        <taxon>Chryseobacterium</taxon>
    </lineage>
</organism>
<gene>
    <name evidence="1" type="ORF">SAMN05421800_103248</name>
</gene>
<evidence type="ECO:0000313" key="1">
    <source>
        <dbReference type="EMBL" id="SKB56631.1"/>
    </source>
</evidence>
<comment type="caution">
    <text evidence="1">The sequence shown here is derived from an EMBL/GenBank/DDBJ whole genome shotgun (WGS) entry which is preliminary data.</text>
</comment>
<protein>
    <submittedName>
        <fullName evidence="1">Uncharacterized protein</fullName>
    </submittedName>
</protein>